<comment type="similarity">
    <text evidence="1">Belongs to the NmrA-type oxidoreductase family.</text>
</comment>
<reference evidence="4 5" key="1">
    <citation type="journal article" date="2024" name="Nat. Commun.">
        <title>Phylogenomics reveals the evolutionary origins of lichenization in chlorophyte algae.</title>
        <authorList>
            <person name="Puginier C."/>
            <person name="Libourel C."/>
            <person name="Otte J."/>
            <person name="Skaloud P."/>
            <person name="Haon M."/>
            <person name="Grisel S."/>
            <person name="Petersen M."/>
            <person name="Berrin J.G."/>
            <person name="Delaux P.M."/>
            <person name="Dal Grande F."/>
            <person name="Keller J."/>
        </authorList>
    </citation>
    <scope>NUCLEOTIDE SEQUENCE [LARGE SCALE GENOMIC DNA]</scope>
    <source>
        <strain evidence="4 5">SAG 2036</strain>
    </source>
</reference>
<accession>A0AAW1NMP1</accession>
<keyword evidence="2" id="KW-0521">NADP</keyword>
<dbReference type="InterPro" id="IPR008030">
    <property type="entry name" value="NmrA-like"/>
</dbReference>
<dbReference type="CDD" id="cd05251">
    <property type="entry name" value="NmrA_like_SDR_a"/>
    <property type="match status" value="1"/>
</dbReference>
<gene>
    <name evidence="4" type="ORF">WJX73_003343</name>
</gene>
<dbReference type="AlphaFoldDB" id="A0AAW1NMP1"/>
<name>A0AAW1NMP1_9CHLO</name>
<dbReference type="Gene3D" id="3.90.25.10">
    <property type="entry name" value="UDP-galactose 4-epimerase, domain 1"/>
    <property type="match status" value="1"/>
</dbReference>
<dbReference type="GO" id="GO:0005634">
    <property type="term" value="C:nucleus"/>
    <property type="evidence" value="ECO:0007669"/>
    <property type="project" value="TreeGrafter"/>
</dbReference>
<comment type="caution">
    <text evidence="4">The sequence shown here is derived from an EMBL/GenBank/DDBJ whole genome shotgun (WGS) entry which is preliminary data.</text>
</comment>
<dbReference type="Gene3D" id="3.40.50.720">
    <property type="entry name" value="NAD(P)-binding Rossmann-like Domain"/>
    <property type="match status" value="1"/>
</dbReference>
<sequence>MTSKRVVVVFGATGQQGGGVARTLLADKTFHVRAVTRDTSSKKALALADLGAELVTADLHDEASLRKALAGSFGVFAVTDYWSPDIGDKEKEISILLAKISHEAGVQVFVYASLPNVERLSKGKYACPHFSGKAKAWEEIKKAGLPFAATVEAPIFYQNLENPRMQNGPIKWSFSREDDGKATFHYPVLGKDETAPWFDVEDTGLAALAVLKSPEKYNGKRIVFKSPLFNQPTSALLDTFTRVTGEY</sequence>
<evidence type="ECO:0000256" key="1">
    <source>
        <dbReference type="ARBA" id="ARBA00006328"/>
    </source>
</evidence>
<evidence type="ECO:0000313" key="4">
    <source>
        <dbReference type="EMBL" id="KAK9791829.1"/>
    </source>
</evidence>
<dbReference type="PANTHER" id="PTHR42748:SF31">
    <property type="entry name" value="NMRA-LIKE DOMAIN-CONTAINING PROTEIN-RELATED"/>
    <property type="match status" value="1"/>
</dbReference>
<evidence type="ECO:0000256" key="2">
    <source>
        <dbReference type="ARBA" id="ARBA00022857"/>
    </source>
</evidence>
<evidence type="ECO:0000313" key="5">
    <source>
        <dbReference type="Proteomes" id="UP001465755"/>
    </source>
</evidence>
<dbReference type="EMBL" id="JALJOQ010000171">
    <property type="protein sequence ID" value="KAK9791829.1"/>
    <property type="molecule type" value="Genomic_DNA"/>
</dbReference>
<dbReference type="Proteomes" id="UP001465755">
    <property type="component" value="Unassembled WGS sequence"/>
</dbReference>
<dbReference type="Pfam" id="PF05368">
    <property type="entry name" value="NmrA"/>
    <property type="match status" value="1"/>
</dbReference>
<dbReference type="InterPro" id="IPR051164">
    <property type="entry name" value="NmrA-like_oxidored"/>
</dbReference>
<feature type="domain" description="NmrA-like" evidence="3">
    <location>
        <begin position="4"/>
        <end position="226"/>
    </location>
</feature>
<dbReference type="PANTHER" id="PTHR42748">
    <property type="entry name" value="NITROGEN METABOLITE REPRESSION PROTEIN NMRA FAMILY MEMBER"/>
    <property type="match status" value="1"/>
</dbReference>
<evidence type="ECO:0000259" key="3">
    <source>
        <dbReference type="Pfam" id="PF05368"/>
    </source>
</evidence>
<protein>
    <recommendedName>
        <fullName evidence="3">NmrA-like domain-containing protein</fullName>
    </recommendedName>
</protein>
<proteinExistence type="inferred from homology"/>
<organism evidence="4 5">
    <name type="scientific">Symbiochloris irregularis</name>
    <dbReference type="NCBI Taxonomy" id="706552"/>
    <lineage>
        <taxon>Eukaryota</taxon>
        <taxon>Viridiplantae</taxon>
        <taxon>Chlorophyta</taxon>
        <taxon>core chlorophytes</taxon>
        <taxon>Trebouxiophyceae</taxon>
        <taxon>Trebouxiales</taxon>
        <taxon>Trebouxiaceae</taxon>
        <taxon>Symbiochloris</taxon>
    </lineage>
</organism>
<dbReference type="SUPFAM" id="SSF51735">
    <property type="entry name" value="NAD(P)-binding Rossmann-fold domains"/>
    <property type="match status" value="1"/>
</dbReference>
<keyword evidence="5" id="KW-1185">Reference proteome</keyword>
<dbReference type="InterPro" id="IPR036291">
    <property type="entry name" value="NAD(P)-bd_dom_sf"/>
</dbReference>